<sequence>MRKGNVNARTGRRRPGSFVVPAANKPLDWSTSYQAGSSSPGEGSSSEDEYSEEDAHTVVGGRRNSVHERWGGAPEANGRPSSLNVLNSNPRPASPQPPSSSDGSKPSGGGTTGRRAFTRSRSPAPHTLANGAGRIPRTPSPSSFFRTRNTPVTAVAYALPGTFSWSWDVPLAGIQIRLLIDAKYAAECFLLLLALTSSAWKLSIRLNSEDEWLALELLLVAFAALMHAAWSHLSFMRLSETASSPTAGVARPDSSPTLRLQELRDRRGPSQPTTTVKQYQSFIWMTVPKNYRTSPDDGLVSGLILGPLIASALYHIALRTFLSSPDTPHPPNWHIEPPIQLSNFGKPFDPAEALVLARRNAVNLSTLCSTILSIHVCASSKFESRYRRRHKVALGERGSVPRSEMRKWWMYTLLVLSSTVALLVLRYAFALTNIKIWQHMSYWEVASVSVFFQFSLYSAVRLAHRGFTLGELSLVVFGATAVFMELVHLTIARIWPVTTPYIKTYRLATPLLIFQIALIPGSLLTGFLLSPLLALSRQIAQRPSRRLRFPHEKQAHRRALAAAFYLGTVVVVGGLISIWAQWCLRGRNPWLWVVYWLLEGRKKWTRPALLAYWGTLGSVSVAGWNRQLARSRRIRPRHATTGRSEQLGVPQPLSDGTTAPSEPTTPPSGGASSASSMFPAVTMPQLPSFPNGANLSAALGATEWLDAADKHVPTLGLNARRKFFHLLAVVMFVPGVAADPAFTHLAFSAAFALFTFAEYVRYFALYPFGASVHVFMNEFLDHKDSGTAILSHFYLLTGCAGSLWFEAPSRLLLYTGVLTVGVGDAVASVVGKRLGRHKWSPTTSKTVEGSVAFTVSVVASAWVLRLCGLVEAFSALRYTVIVGLTSVLEALSVQNDNITLPVYMWSMLAVAAA</sequence>
<dbReference type="Proteomes" id="UP000814033">
    <property type="component" value="Unassembled WGS sequence"/>
</dbReference>
<evidence type="ECO:0000313" key="2">
    <source>
        <dbReference type="Proteomes" id="UP000814033"/>
    </source>
</evidence>
<proteinExistence type="predicted"/>
<gene>
    <name evidence="1" type="ORF">FA95DRAFT_1536216</name>
</gene>
<protein>
    <submittedName>
        <fullName evidence="1">Uncharacterized protein</fullName>
    </submittedName>
</protein>
<dbReference type="EMBL" id="MU275861">
    <property type="protein sequence ID" value="KAI0050449.1"/>
    <property type="molecule type" value="Genomic_DNA"/>
</dbReference>
<comment type="caution">
    <text evidence="1">The sequence shown here is derived from an EMBL/GenBank/DDBJ whole genome shotgun (WGS) entry which is preliminary data.</text>
</comment>
<reference evidence="1" key="1">
    <citation type="submission" date="2021-02" db="EMBL/GenBank/DDBJ databases">
        <authorList>
            <consortium name="DOE Joint Genome Institute"/>
            <person name="Ahrendt S."/>
            <person name="Looney B.P."/>
            <person name="Miyauchi S."/>
            <person name="Morin E."/>
            <person name="Drula E."/>
            <person name="Courty P.E."/>
            <person name="Chicoki N."/>
            <person name="Fauchery L."/>
            <person name="Kohler A."/>
            <person name="Kuo A."/>
            <person name="Labutti K."/>
            <person name="Pangilinan J."/>
            <person name="Lipzen A."/>
            <person name="Riley R."/>
            <person name="Andreopoulos W."/>
            <person name="He G."/>
            <person name="Johnson J."/>
            <person name="Barry K.W."/>
            <person name="Grigoriev I.V."/>
            <person name="Nagy L."/>
            <person name="Hibbett D."/>
            <person name="Henrissat B."/>
            <person name="Matheny P.B."/>
            <person name="Labbe J."/>
            <person name="Martin F."/>
        </authorList>
    </citation>
    <scope>NUCLEOTIDE SEQUENCE</scope>
    <source>
        <strain evidence="1">FP105234-sp</strain>
    </source>
</reference>
<reference evidence="1" key="2">
    <citation type="journal article" date="2022" name="New Phytol.">
        <title>Evolutionary transition to the ectomycorrhizal habit in the genomes of a hyperdiverse lineage of mushroom-forming fungi.</title>
        <authorList>
            <person name="Looney B."/>
            <person name="Miyauchi S."/>
            <person name="Morin E."/>
            <person name="Drula E."/>
            <person name="Courty P.E."/>
            <person name="Kohler A."/>
            <person name="Kuo A."/>
            <person name="LaButti K."/>
            <person name="Pangilinan J."/>
            <person name="Lipzen A."/>
            <person name="Riley R."/>
            <person name="Andreopoulos W."/>
            <person name="He G."/>
            <person name="Johnson J."/>
            <person name="Nolan M."/>
            <person name="Tritt A."/>
            <person name="Barry K.W."/>
            <person name="Grigoriev I.V."/>
            <person name="Nagy L.G."/>
            <person name="Hibbett D."/>
            <person name="Henrissat B."/>
            <person name="Matheny P.B."/>
            <person name="Labbe J."/>
            <person name="Martin F.M."/>
        </authorList>
    </citation>
    <scope>NUCLEOTIDE SEQUENCE</scope>
    <source>
        <strain evidence="1">FP105234-sp</strain>
    </source>
</reference>
<accession>A0ACB8S1T5</accession>
<organism evidence="1 2">
    <name type="scientific">Auriscalpium vulgare</name>
    <dbReference type="NCBI Taxonomy" id="40419"/>
    <lineage>
        <taxon>Eukaryota</taxon>
        <taxon>Fungi</taxon>
        <taxon>Dikarya</taxon>
        <taxon>Basidiomycota</taxon>
        <taxon>Agaricomycotina</taxon>
        <taxon>Agaricomycetes</taxon>
        <taxon>Russulales</taxon>
        <taxon>Auriscalpiaceae</taxon>
        <taxon>Auriscalpium</taxon>
    </lineage>
</organism>
<evidence type="ECO:0000313" key="1">
    <source>
        <dbReference type="EMBL" id="KAI0050449.1"/>
    </source>
</evidence>
<keyword evidence="2" id="KW-1185">Reference proteome</keyword>
<name>A0ACB8S1T5_9AGAM</name>